<feature type="compositionally biased region" description="Acidic residues" evidence="1">
    <location>
        <begin position="193"/>
        <end position="239"/>
    </location>
</feature>
<dbReference type="Proteomes" id="UP000829685">
    <property type="component" value="Unassembled WGS sequence"/>
</dbReference>
<feature type="compositionally biased region" description="Acidic residues" evidence="1">
    <location>
        <begin position="295"/>
        <end position="319"/>
    </location>
</feature>
<feature type="region of interest" description="Disordered" evidence="1">
    <location>
        <begin position="1034"/>
        <end position="1057"/>
    </location>
</feature>
<evidence type="ECO:0000313" key="3">
    <source>
        <dbReference type="Proteomes" id="UP000829685"/>
    </source>
</evidence>
<dbReference type="EMBL" id="JAFIMR010000009">
    <property type="protein sequence ID" value="KAI1874666.1"/>
    <property type="molecule type" value="Genomic_DNA"/>
</dbReference>
<evidence type="ECO:0000313" key="2">
    <source>
        <dbReference type="EMBL" id="KAI1874666.1"/>
    </source>
</evidence>
<keyword evidence="3" id="KW-1185">Reference proteome</keyword>
<accession>A0A9P9WQ73</accession>
<dbReference type="InterPro" id="IPR050972">
    <property type="entry name" value="SDr-like"/>
</dbReference>
<dbReference type="PANTHER" id="PTHR34403:SF14">
    <property type="entry name" value="OS05G0225800 PROTEIN"/>
    <property type="match status" value="1"/>
</dbReference>
<protein>
    <submittedName>
        <fullName evidence="2">Uncharacterized protein</fullName>
    </submittedName>
</protein>
<feature type="compositionally biased region" description="Acidic residues" evidence="1">
    <location>
        <begin position="157"/>
        <end position="185"/>
    </location>
</feature>
<feature type="compositionally biased region" description="Acidic residues" evidence="1">
    <location>
        <begin position="327"/>
        <end position="345"/>
    </location>
</feature>
<name>A0A9P9WQ73_9PEZI</name>
<reference evidence="2" key="1">
    <citation type="submission" date="2021-03" db="EMBL/GenBank/DDBJ databases">
        <title>Revisited historic fungal species revealed as producer of novel bioactive compounds through whole genome sequencing and comparative genomics.</title>
        <authorList>
            <person name="Vignolle G.A."/>
            <person name="Hochenegger N."/>
            <person name="Mach R.L."/>
            <person name="Mach-Aigner A.R."/>
            <person name="Javad Rahimi M."/>
            <person name="Salim K.A."/>
            <person name="Chan C.M."/>
            <person name="Lim L.B.L."/>
            <person name="Cai F."/>
            <person name="Druzhinina I.S."/>
            <person name="U'Ren J.M."/>
            <person name="Derntl C."/>
        </authorList>
    </citation>
    <scope>NUCLEOTIDE SEQUENCE</scope>
    <source>
        <strain evidence="2">TUCIM 5799</strain>
    </source>
</reference>
<comment type="caution">
    <text evidence="2">The sequence shown here is derived from an EMBL/GenBank/DDBJ whole genome shotgun (WGS) entry which is preliminary data.</text>
</comment>
<feature type="compositionally biased region" description="Acidic residues" evidence="1">
    <location>
        <begin position="375"/>
        <end position="389"/>
    </location>
</feature>
<organism evidence="2 3">
    <name type="scientific">Neoarthrinium moseri</name>
    <dbReference type="NCBI Taxonomy" id="1658444"/>
    <lineage>
        <taxon>Eukaryota</taxon>
        <taxon>Fungi</taxon>
        <taxon>Dikarya</taxon>
        <taxon>Ascomycota</taxon>
        <taxon>Pezizomycotina</taxon>
        <taxon>Sordariomycetes</taxon>
        <taxon>Xylariomycetidae</taxon>
        <taxon>Amphisphaeriales</taxon>
        <taxon>Apiosporaceae</taxon>
        <taxon>Neoarthrinium</taxon>
    </lineage>
</organism>
<dbReference type="PANTHER" id="PTHR34403">
    <property type="entry name" value="TOL-PAL SYSTEM PROTEIN TOLA"/>
    <property type="match status" value="1"/>
</dbReference>
<gene>
    <name evidence="2" type="ORF">JX265_004874</name>
</gene>
<feature type="region of interest" description="Disordered" evidence="1">
    <location>
        <begin position="157"/>
        <end position="410"/>
    </location>
</feature>
<evidence type="ECO:0000256" key="1">
    <source>
        <dbReference type="SAM" id="MobiDB-lite"/>
    </source>
</evidence>
<proteinExistence type="predicted"/>
<sequence length="1311" mass="137613">MHDVGVTDVVTVTVSTLCEPVVVADGVVCESTLWLLDSAGLLVDGLEVSLVLSITGSTDDREVPVLDCVPAVVEREVPVVVSAKVLGVRVLSVPAEVGLVDDDPDAGSDEGETLFVDVARVAVASSDEIDVSVGEVLKDLLVLEDAVPTVAGLDVDIEGEAVPDAEVGTDVDEEGETLPDPEAEAEVDREGEAVPDPEVETDVDMEGEALPDPEAEAEVDEEGEALPDPEAEVDVDMEGEALPGPEVESDVDKEGEALPDPEVETDIGKEVDAVLGPEEEIEVDKEGETLPAPEVETDVDMEGEALPDPEAEADVDMEGEALPGPEVETDVDMEGEALPDPEAEAEVDKELEAVPAPEVEPDVDKEGEALPDPGAEAEVDGEPDPEVETDVDKEGEALPDSAEETDVETAPDVPPVEVIIGVDVKLAVVLRPGEDRIEVVPEGSVVDDVEDNEAADVEAADPELSVGSLELLEVADPELRVGSLELLDVADVDCELIAELLDMLEVKVELVLPRSVEGADVLDPEEDIVEAIDVADVVADAALVLDADAETVADAPLVEAVFDPELRLSGVLVALKLVVGEDRVDGDADSDDPELSKVVDNREVVSGLAVLLDEGVDKTAVVGVLGSADDGELVLLDDVRVDERPVPDAEPAVVESEFVLMLEDPVNTVGKDEDEVPAVVVSRVEDVRDEVSGRMVADDDTTELGVRDEALPDADDANESEASVAVVEGDVLLGEVNELVTPEAEGEIDVEVPAEVVDSELGGVLFVLVPRVLNEVDVLVPLADSEVDTERVGSTPFTLVPIVLEEADVPVLVVVAEDEPAIVGSIPLVLVPAVLDALDVLVPLVDRMLEIAELVSLDLDVAEVPVLLEVIVVDARLDAFVDGSAELVVADAKLDVAASDVEVDNDVKVLVPLVESEVEIEPVLAVPGTVLDVLLAEDEGAGLEVLVPVVADCVVVAVRGSTLTVLDARLVESFDVVLVIRIVTVLLPLVDKEVETEMAIESDVDDLVAELSFDELGDGEFVETAKGELVPEVDGLGPPRDVVDSEPMDVGNSDPEDESDDLVVAVFGFSITLDEPVAVVSGATDEVDEPAPVLLGAVEEVCEPVPSPLEVFPVEDALGLVVKDVDFDVDDSTLEPTDIVDVVDAGSRLPVEVRGLVEPLGCKVEVDSDKEVNVLLPLVESEIDVVIVMASTLAVLDSECEVALDEEGGATEVDAVLDKTVDMFDSDVSVALVVLLEDVFALEDEAGSVDGTAEEDKTDSVEREVGSVREPCSLVEVVLEVVEPGAFGETDPVEEGPLDIGDIVSVEDRDV</sequence>